<evidence type="ECO:0000259" key="2">
    <source>
        <dbReference type="Pfam" id="PF05603"/>
    </source>
</evidence>
<proteinExistence type="inferred from homology"/>
<dbReference type="PANTHER" id="PTHR12925:SF0">
    <property type="entry name" value="PROTEIN HIKESHI"/>
    <property type="match status" value="1"/>
</dbReference>
<dbReference type="AlphaFoldDB" id="T1ITE7"/>
<evidence type="ECO:0000313" key="4">
    <source>
        <dbReference type="EnsemblMetazoa" id="SMAR004393-PA"/>
    </source>
</evidence>
<dbReference type="PANTHER" id="PTHR12925">
    <property type="entry name" value="HIKESHI FAMILY MEMBER"/>
    <property type="match status" value="1"/>
</dbReference>
<protein>
    <submittedName>
        <fullName evidence="4">Uncharacterized protein</fullName>
    </submittedName>
</protein>
<dbReference type="PhylomeDB" id="T1ITE7"/>
<dbReference type="EnsemblMetazoa" id="SMAR004393-RA">
    <property type="protein sequence ID" value="SMAR004393-PA"/>
    <property type="gene ID" value="SMAR004393"/>
</dbReference>
<organism evidence="4 5">
    <name type="scientific">Strigamia maritima</name>
    <name type="common">European centipede</name>
    <name type="synonym">Geophilus maritimus</name>
    <dbReference type="NCBI Taxonomy" id="126957"/>
    <lineage>
        <taxon>Eukaryota</taxon>
        <taxon>Metazoa</taxon>
        <taxon>Ecdysozoa</taxon>
        <taxon>Arthropoda</taxon>
        <taxon>Myriapoda</taxon>
        <taxon>Chilopoda</taxon>
        <taxon>Pleurostigmophora</taxon>
        <taxon>Geophilomorpha</taxon>
        <taxon>Linotaeniidae</taxon>
        <taxon>Strigamia</taxon>
    </lineage>
</organism>
<dbReference type="Pfam" id="PF21057">
    <property type="entry name" value="Hikeshi-like_C"/>
    <property type="match status" value="1"/>
</dbReference>
<dbReference type="GO" id="GO:0006606">
    <property type="term" value="P:protein import into nucleus"/>
    <property type="evidence" value="ECO:0007669"/>
    <property type="project" value="TreeGrafter"/>
</dbReference>
<name>T1ITE7_STRMM</name>
<dbReference type="eggNOG" id="KOG4067">
    <property type="taxonomic scope" value="Eukaryota"/>
</dbReference>
<comment type="similarity">
    <text evidence="1">Belongs to the OPI10 family.</text>
</comment>
<dbReference type="HOGENOM" id="CLU_084839_0_0_1"/>
<dbReference type="InterPro" id="IPR008493">
    <property type="entry name" value="Hikeshi-like_N"/>
</dbReference>
<accession>T1ITE7</accession>
<dbReference type="STRING" id="126957.T1ITE7"/>
<dbReference type="Pfam" id="PF05603">
    <property type="entry name" value="Hikeshi-like_N"/>
    <property type="match status" value="1"/>
</dbReference>
<evidence type="ECO:0000259" key="3">
    <source>
        <dbReference type="Pfam" id="PF21057"/>
    </source>
</evidence>
<dbReference type="EMBL" id="JH431482">
    <property type="status" value="NOT_ANNOTATED_CDS"/>
    <property type="molecule type" value="Genomic_DNA"/>
</dbReference>
<dbReference type="Proteomes" id="UP000014500">
    <property type="component" value="Unassembled WGS sequence"/>
</dbReference>
<keyword evidence="5" id="KW-1185">Reference proteome</keyword>
<dbReference type="InterPro" id="IPR048364">
    <property type="entry name" value="Hikeshi-like_C"/>
</dbReference>
<dbReference type="GO" id="GO:0005829">
    <property type="term" value="C:cytosol"/>
    <property type="evidence" value="ECO:0007669"/>
    <property type="project" value="TreeGrafter"/>
</dbReference>
<dbReference type="GO" id="GO:0005634">
    <property type="term" value="C:nucleus"/>
    <property type="evidence" value="ECO:0007669"/>
    <property type="project" value="TreeGrafter"/>
</dbReference>
<dbReference type="GO" id="GO:0061608">
    <property type="term" value="F:nuclear import signal receptor activity"/>
    <property type="evidence" value="ECO:0007669"/>
    <property type="project" value="TreeGrafter"/>
</dbReference>
<evidence type="ECO:0000256" key="1">
    <source>
        <dbReference type="ARBA" id="ARBA00006623"/>
    </source>
</evidence>
<reference evidence="5" key="1">
    <citation type="submission" date="2011-05" db="EMBL/GenBank/DDBJ databases">
        <authorList>
            <person name="Richards S.R."/>
            <person name="Qu J."/>
            <person name="Jiang H."/>
            <person name="Jhangiani S.N."/>
            <person name="Agravi P."/>
            <person name="Goodspeed R."/>
            <person name="Gross S."/>
            <person name="Mandapat C."/>
            <person name="Jackson L."/>
            <person name="Mathew T."/>
            <person name="Pu L."/>
            <person name="Thornton R."/>
            <person name="Saada N."/>
            <person name="Wilczek-Boney K.B."/>
            <person name="Lee S."/>
            <person name="Kovar C."/>
            <person name="Wu Y."/>
            <person name="Scherer S.E."/>
            <person name="Worley K.C."/>
            <person name="Muzny D.M."/>
            <person name="Gibbs R."/>
        </authorList>
    </citation>
    <scope>NUCLEOTIDE SEQUENCE</scope>
    <source>
        <strain evidence="5">Brora</strain>
    </source>
</reference>
<dbReference type="InterPro" id="IPR031318">
    <property type="entry name" value="OPI10"/>
</dbReference>
<dbReference type="OMA" id="WWAKFER"/>
<reference evidence="4" key="2">
    <citation type="submission" date="2015-02" db="UniProtKB">
        <authorList>
            <consortium name="EnsemblMetazoa"/>
        </authorList>
    </citation>
    <scope>IDENTIFICATION</scope>
</reference>
<feature type="domain" description="Hikeshi-like C-terminal" evidence="3">
    <location>
        <begin position="133"/>
        <end position="189"/>
    </location>
</feature>
<evidence type="ECO:0000313" key="5">
    <source>
        <dbReference type="Proteomes" id="UP000014500"/>
    </source>
</evidence>
<sequence length="189" mass="21229">MFGVIIASRLVQTDFQRVGETQFLFNIIDADSINHIVVFMTGTEPFPEGMGGSVFFSWPDANAPPSWLYLGHISNTKPSAIFKISKLKPGQTSTHPFGVQQITHDAQIGIAVDQLSQISLQTPVVATSPSQVDSFTEFATKMLENFYNYVASFATQAPGVSDQLVPINCLHQWYQNFHRRLQQNPFFWR</sequence>
<dbReference type="GO" id="GO:0030544">
    <property type="term" value="F:Hsp70 protein binding"/>
    <property type="evidence" value="ECO:0007669"/>
    <property type="project" value="TreeGrafter"/>
</dbReference>
<feature type="domain" description="Hikeshi-like N-terminal" evidence="2">
    <location>
        <begin position="5"/>
        <end position="124"/>
    </location>
</feature>